<dbReference type="Gene3D" id="2.30.29.30">
    <property type="entry name" value="Pleckstrin-homology domain (PH domain)/Phosphotyrosine-binding domain (PTB)"/>
    <property type="match status" value="1"/>
</dbReference>
<dbReference type="PROSITE" id="PS50826">
    <property type="entry name" value="RUN"/>
    <property type="match status" value="1"/>
</dbReference>
<reference evidence="2 3" key="2">
    <citation type="submission" date="2018-11" db="EMBL/GenBank/DDBJ databases">
        <authorList>
            <consortium name="Pathogen Informatics"/>
        </authorList>
    </citation>
    <scope>NUCLEOTIDE SEQUENCE [LARGE SCALE GENOMIC DNA]</scope>
</reference>
<dbReference type="InterPro" id="IPR037213">
    <property type="entry name" value="Run_dom_sf"/>
</dbReference>
<organism evidence="4">
    <name type="scientific">Taenia asiatica</name>
    <name type="common">Asian tapeworm</name>
    <dbReference type="NCBI Taxonomy" id="60517"/>
    <lineage>
        <taxon>Eukaryota</taxon>
        <taxon>Metazoa</taxon>
        <taxon>Spiralia</taxon>
        <taxon>Lophotrochozoa</taxon>
        <taxon>Platyhelminthes</taxon>
        <taxon>Cestoda</taxon>
        <taxon>Eucestoda</taxon>
        <taxon>Cyclophyllidea</taxon>
        <taxon>Taeniidae</taxon>
        <taxon>Taenia</taxon>
    </lineage>
</organism>
<feature type="domain" description="RUN" evidence="1">
    <location>
        <begin position="48"/>
        <end position="191"/>
    </location>
</feature>
<dbReference type="EMBL" id="UYRS01018301">
    <property type="protein sequence ID" value="VDK31913.1"/>
    <property type="molecule type" value="Genomic_DNA"/>
</dbReference>
<dbReference type="OrthoDB" id="9044749at2759"/>
<dbReference type="Gene3D" id="1.20.58.900">
    <property type="match status" value="1"/>
</dbReference>
<dbReference type="InterPro" id="IPR011993">
    <property type="entry name" value="PH-like_dom_sf"/>
</dbReference>
<dbReference type="InterPro" id="IPR004012">
    <property type="entry name" value="Run_dom"/>
</dbReference>
<keyword evidence="3" id="KW-1185">Reference proteome</keyword>
<evidence type="ECO:0000313" key="3">
    <source>
        <dbReference type="Proteomes" id="UP000282613"/>
    </source>
</evidence>
<evidence type="ECO:0000313" key="2">
    <source>
        <dbReference type="EMBL" id="VDK31913.1"/>
    </source>
</evidence>
<sequence length="504" mass="55900">MILCVTLSPVMKGGGVLISASAGMAAGCVAEFKACVARLYTSNCTELNDNSPYLISLFKSLEKVFEYGLKEFPSLFGELQQYCWNVFEKLEKCSKEFGYDVPYSLSAALDKVNECKRVKTAIGKGRLFLRILAKNGSLGDLVLLLKENKPFLLQFYEHSKSVLTNDVQCQIFYSFVADFTRIKFELNIDGADFLDTTWQIPVYMTKDFVPCSHLGIRVRFLDSYYIITELEKEFYENGGGFFELGDVITSLAGNVLRGKVVDLQKIFTRKCRTLLRFEVAKVRAPGGTYFKPILNILKKRGYENILDLDEGSDTNAKFPVWPDTESLDLSACYAALGDGAMDGVGESPSSANKIIHSVRYVGSMKIGSRGDTSHIPEAIELVLAENPSPSHYMPAEGSNLILKVKLKHCGSLLGELDVSVWPVRPSANENDVQSEPFLKHAYPSISAVGHRKQAPRYFGYIAGNTTCTVATGFTAYVFLCVSKVEASRIVKGMSNGFKRTSWTM</sequence>
<reference evidence="4" key="1">
    <citation type="submission" date="2016-04" db="UniProtKB">
        <authorList>
            <consortium name="WormBaseParasite"/>
        </authorList>
    </citation>
    <scope>IDENTIFICATION</scope>
</reference>
<dbReference type="AlphaFoldDB" id="A0A158R7A9"/>
<dbReference type="WBParaSite" id="TASK_0000350301-mRNA-1">
    <property type="protein sequence ID" value="TASK_0000350301-mRNA-1"/>
    <property type="gene ID" value="TASK_0000350301"/>
</dbReference>
<gene>
    <name evidence="2" type="ORF">TASK_LOCUS3504</name>
</gene>
<dbReference type="PANTHER" id="PTHR46753">
    <property type="entry name" value="FYVE AND COILED-COIL DOMAIN-CONTAINING PROTEIN 1"/>
    <property type="match status" value="1"/>
</dbReference>
<dbReference type="Proteomes" id="UP000282613">
    <property type="component" value="Unassembled WGS sequence"/>
</dbReference>
<dbReference type="SUPFAM" id="SSF50729">
    <property type="entry name" value="PH domain-like"/>
    <property type="match status" value="1"/>
</dbReference>
<dbReference type="STRING" id="60517.A0A158R7A9"/>
<accession>A0A158R7A9</accession>
<proteinExistence type="predicted"/>
<dbReference type="CDD" id="cd17682">
    <property type="entry name" value="RUN_RUFY4_like"/>
    <property type="match status" value="1"/>
</dbReference>
<protein>
    <submittedName>
        <fullName evidence="4">RUN domain-containing protein</fullName>
    </submittedName>
</protein>
<evidence type="ECO:0000259" key="1">
    <source>
        <dbReference type="PROSITE" id="PS50826"/>
    </source>
</evidence>
<evidence type="ECO:0000313" key="4">
    <source>
        <dbReference type="WBParaSite" id="TASK_0000350301-mRNA-1"/>
    </source>
</evidence>
<dbReference type="SUPFAM" id="SSF140741">
    <property type="entry name" value="RUN domain-like"/>
    <property type="match status" value="1"/>
</dbReference>
<dbReference type="PANTHER" id="PTHR46753:SF3">
    <property type="entry name" value="PDZ DOMAIN-CONTAINING PROTEIN"/>
    <property type="match status" value="1"/>
</dbReference>
<dbReference type="Pfam" id="PF02759">
    <property type="entry name" value="RUN"/>
    <property type="match status" value="1"/>
</dbReference>
<name>A0A158R7A9_TAEAS</name>